<organism evidence="12 13">
    <name type="scientific">Hebeloma cylindrosporum</name>
    <dbReference type="NCBI Taxonomy" id="76867"/>
    <lineage>
        <taxon>Eukaryota</taxon>
        <taxon>Fungi</taxon>
        <taxon>Dikarya</taxon>
        <taxon>Basidiomycota</taxon>
        <taxon>Agaricomycotina</taxon>
        <taxon>Agaricomycetes</taxon>
        <taxon>Agaricomycetidae</taxon>
        <taxon>Agaricales</taxon>
        <taxon>Agaricineae</taxon>
        <taxon>Hymenogastraceae</taxon>
        <taxon>Hebeloma</taxon>
    </lineage>
</organism>
<evidence type="ECO:0000313" key="13">
    <source>
        <dbReference type="Proteomes" id="UP000053424"/>
    </source>
</evidence>
<proteinExistence type="inferred from homology"/>
<dbReference type="GO" id="GO:0052689">
    <property type="term" value="F:carboxylic ester hydrolase activity"/>
    <property type="evidence" value="ECO:0007669"/>
    <property type="project" value="UniProtKB-KW"/>
</dbReference>
<dbReference type="InterPro" id="IPR050565">
    <property type="entry name" value="LYPA1-2/EST-like"/>
</dbReference>
<reference evidence="12 13" key="1">
    <citation type="submission" date="2014-04" db="EMBL/GenBank/DDBJ databases">
        <authorList>
            <consortium name="DOE Joint Genome Institute"/>
            <person name="Kuo A."/>
            <person name="Gay G."/>
            <person name="Dore J."/>
            <person name="Kohler A."/>
            <person name="Nagy L.G."/>
            <person name="Floudas D."/>
            <person name="Copeland A."/>
            <person name="Barry K.W."/>
            <person name="Cichocki N."/>
            <person name="Veneault-Fourrey C."/>
            <person name="LaButti K."/>
            <person name="Lindquist E.A."/>
            <person name="Lipzen A."/>
            <person name="Lundell T."/>
            <person name="Morin E."/>
            <person name="Murat C."/>
            <person name="Sun H."/>
            <person name="Tunlid A."/>
            <person name="Henrissat B."/>
            <person name="Grigoriev I.V."/>
            <person name="Hibbett D.S."/>
            <person name="Martin F."/>
            <person name="Nordberg H.P."/>
            <person name="Cantor M.N."/>
            <person name="Hua S.X."/>
        </authorList>
    </citation>
    <scope>NUCLEOTIDE SEQUENCE [LARGE SCALE GENOMIC DNA]</scope>
    <source>
        <strain evidence="13">h7</strain>
    </source>
</reference>
<keyword evidence="6" id="KW-0276">Fatty acid metabolism</keyword>
<dbReference type="InterPro" id="IPR029058">
    <property type="entry name" value="AB_hydrolase_fold"/>
</dbReference>
<evidence type="ECO:0000256" key="9">
    <source>
        <dbReference type="ARBA" id="ARBA00047337"/>
    </source>
</evidence>
<dbReference type="STRING" id="686832.A0A0C3C0Q0"/>
<keyword evidence="6" id="KW-0443">Lipid metabolism</keyword>
<evidence type="ECO:0000256" key="1">
    <source>
        <dbReference type="ARBA" id="ARBA00006499"/>
    </source>
</evidence>
<dbReference type="Proteomes" id="UP000053424">
    <property type="component" value="Unassembled WGS sequence"/>
</dbReference>
<dbReference type="SUPFAM" id="SSF53474">
    <property type="entry name" value="alpha/beta-Hydrolases"/>
    <property type="match status" value="1"/>
</dbReference>
<evidence type="ECO:0000256" key="3">
    <source>
        <dbReference type="ARBA" id="ARBA00014923"/>
    </source>
</evidence>
<evidence type="ECO:0000313" key="12">
    <source>
        <dbReference type="EMBL" id="KIM37859.1"/>
    </source>
</evidence>
<dbReference type="GO" id="GO:0006631">
    <property type="term" value="P:fatty acid metabolic process"/>
    <property type="evidence" value="ECO:0007669"/>
    <property type="project" value="UniProtKB-KW"/>
</dbReference>
<dbReference type="Pfam" id="PF02230">
    <property type="entry name" value="Abhydrolase_2"/>
    <property type="match status" value="1"/>
</dbReference>
<feature type="region of interest" description="Disordered" evidence="10">
    <location>
        <begin position="1"/>
        <end position="20"/>
    </location>
</feature>
<accession>A0A0C3C0Q0</accession>
<evidence type="ECO:0000256" key="8">
    <source>
        <dbReference type="ARBA" id="ARBA00031195"/>
    </source>
</evidence>
<evidence type="ECO:0000256" key="2">
    <source>
        <dbReference type="ARBA" id="ARBA00012423"/>
    </source>
</evidence>
<dbReference type="AlphaFoldDB" id="A0A0C3C0Q0"/>
<protein>
    <recommendedName>
        <fullName evidence="3">Acyl-protein thioesterase 1</fullName>
        <ecNumber evidence="2">3.1.2.22</ecNumber>
    </recommendedName>
    <alternativeName>
        <fullName evidence="8">Palmitoyl-protein hydrolase</fullName>
    </alternativeName>
</protein>
<dbReference type="EMBL" id="KN831794">
    <property type="protein sequence ID" value="KIM37859.1"/>
    <property type="molecule type" value="Genomic_DNA"/>
</dbReference>
<evidence type="ECO:0000256" key="7">
    <source>
        <dbReference type="ARBA" id="ARBA00029392"/>
    </source>
</evidence>
<name>A0A0C3C0Q0_HEBCY</name>
<evidence type="ECO:0000256" key="10">
    <source>
        <dbReference type="SAM" id="MobiDB-lite"/>
    </source>
</evidence>
<dbReference type="HOGENOM" id="CLU_049413_3_8_1"/>
<evidence type="ECO:0000256" key="4">
    <source>
        <dbReference type="ARBA" id="ARBA00022487"/>
    </source>
</evidence>
<dbReference type="PANTHER" id="PTHR10655">
    <property type="entry name" value="LYSOPHOSPHOLIPASE-RELATED"/>
    <property type="match status" value="1"/>
</dbReference>
<dbReference type="InterPro" id="IPR003140">
    <property type="entry name" value="PLipase/COase/thioEstase"/>
</dbReference>
<gene>
    <name evidence="12" type="ORF">M413DRAFT_251578</name>
</gene>
<comment type="catalytic activity">
    <reaction evidence="9">
        <text>S-hexadecanoyl-L-cysteinyl-[protein] + H2O = L-cysteinyl-[protein] + hexadecanoate + H(+)</text>
        <dbReference type="Rhea" id="RHEA:19233"/>
        <dbReference type="Rhea" id="RHEA-COMP:10131"/>
        <dbReference type="Rhea" id="RHEA-COMP:11032"/>
        <dbReference type="ChEBI" id="CHEBI:7896"/>
        <dbReference type="ChEBI" id="CHEBI:15377"/>
        <dbReference type="ChEBI" id="CHEBI:15378"/>
        <dbReference type="ChEBI" id="CHEBI:29950"/>
        <dbReference type="ChEBI" id="CHEBI:74151"/>
        <dbReference type="EC" id="3.1.2.22"/>
    </reaction>
</comment>
<feature type="compositionally biased region" description="Basic and acidic residues" evidence="10">
    <location>
        <begin position="1"/>
        <end position="10"/>
    </location>
</feature>
<dbReference type="GO" id="GO:0005737">
    <property type="term" value="C:cytoplasm"/>
    <property type="evidence" value="ECO:0007669"/>
    <property type="project" value="TreeGrafter"/>
</dbReference>
<dbReference type="EC" id="3.1.2.22" evidence="2"/>
<reference evidence="13" key="2">
    <citation type="submission" date="2015-01" db="EMBL/GenBank/DDBJ databases">
        <title>Evolutionary Origins and Diversification of the Mycorrhizal Mutualists.</title>
        <authorList>
            <consortium name="DOE Joint Genome Institute"/>
            <consortium name="Mycorrhizal Genomics Consortium"/>
            <person name="Kohler A."/>
            <person name="Kuo A."/>
            <person name="Nagy L.G."/>
            <person name="Floudas D."/>
            <person name="Copeland A."/>
            <person name="Barry K.W."/>
            <person name="Cichocki N."/>
            <person name="Veneault-Fourrey C."/>
            <person name="LaButti K."/>
            <person name="Lindquist E.A."/>
            <person name="Lipzen A."/>
            <person name="Lundell T."/>
            <person name="Morin E."/>
            <person name="Murat C."/>
            <person name="Riley R."/>
            <person name="Ohm R."/>
            <person name="Sun H."/>
            <person name="Tunlid A."/>
            <person name="Henrissat B."/>
            <person name="Grigoriev I.V."/>
            <person name="Hibbett D.S."/>
            <person name="Martin F."/>
        </authorList>
    </citation>
    <scope>NUCLEOTIDE SEQUENCE [LARGE SCALE GENOMIC DNA]</scope>
    <source>
        <strain evidence="13">h7</strain>
    </source>
</reference>
<keyword evidence="13" id="KW-1185">Reference proteome</keyword>
<dbReference type="PANTHER" id="PTHR10655:SF17">
    <property type="entry name" value="LYSOPHOSPHOLIPASE-LIKE PROTEIN 1"/>
    <property type="match status" value="1"/>
</dbReference>
<keyword evidence="5" id="KW-0378">Hydrolase</keyword>
<evidence type="ECO:0000256" key="6">
    <source>
        <dbReference type="ARBA" id="ARBA00022832"/>
    </source>
</evidence>
<feature type="domain" description="Phospholipase/carboxylesterase/thioesterase" evidence="11">
    <location>
        <begin position="30"/>
        <end position="207"/>
    </location>
</feature>
<evidence type="ECO:0000256" key="5">
    <source>
        <dbReference type="ARBA" id="ARBA00022801"/>
    </source>
</evidence>
<comment type="similarity">
    <text evidence="1">Belongs to the AB hydrolase superfamily. AB hydrolase 2 family.</text>
</comment>
<dbReference type="OrthoDB" id="2418081at2759"/>
<dbReference type="Gene3D" id="3.40.50.1820">
    <property type="entry name" value="alpha/beta hydrolase"/>
    <property type="match status" value="1"/>
</dbReference>
<keyword evidence="4" id="KW-0719">Serine esterase</keyword>
<evidence type="ECO:0000259" key="11">
    <source>
        <dbReference type="Pfam" id="PF02230"/>
    </source>
</evidence>
<dbReference type="GO" id="GO:0008474">
    <property type="term" value="F:palmitoyl-(protein) hydrolase activity"/>
    <property type="evidence" value="ECO:0007669"/>
    <property type="project" value="UniProtKB-EC"/>
</dbReference>
<sequence length="269" mass="29963">MASENKHAESDSESSTNIPLPQCVVYPSRTPQHTATVFFLHGLGDSARNIGPLLEDLTQHPALTHVKFILPTAPMMPITGMRGRVIPSWFDCCSFNHLSRKEDEAGLYKAAKWIQDLTTKEELEHNIPSNRVIIGGISQGGATATLAALTSEKPLAGLFSISSYVPLRKKITEIATEFAKTMPIFWGHGTEDRQVDFKIWKGLAKVLAGQLGIPFIDSEQSVWVSERVSRENETAGLLFYTYEDLGHWFNEQELQDVAKWISILIPEQA</sequence>
<comment type="function">
    <text evidence="7">Hydrolyzes fatty acids from S-acylated cysteine residues in proteins with a strong preference for palmitoylated G-alpha proteins over other acyl substrates. Mediates the deacylation of G-alpha proteins such as GPA1 in vivo, but has weak or no activity toward palmitoylated Ras proteins. Has weak lysophospholipase activity in vitro; however such activity may not exist in vivo.</text>
</comment>